<organism evidence="2">
    <name type="scientific">uncultured Desulfobacterium sp</name>
    <dbReference type="NCBI Taxonomy" id="201089"/>
    <lineage>
        <taxon>Bacteria</taxon>
        <taxon>Pseudomonadati</taxon>
        <taxon>Thermodesulfobacteriota</taxon>
        <taxon>Desulfobacteria</taxon>
        <taxon>Desulfobacterales</taxon>
        <taxon>Desulfobacteriaceae</taxon>
        <taxon>Desulfobacterium</taxon>
        <taxon>environmental samples</taxon>
    </lineage>
</organism>
<name>A0A445MU46_9BACT</name>
<gene>
    <name evidence="2" type="ORF">PITCH_A1600003</name>
</gene>
<proteinExistence type="predicted"/>
<accession>A0A445MU46</accession>
<feature type="region of interest" description="Disordered" evidence="1">
    <location>
        <begin position="1"/>
        <end position="36"/>
    </location>
</feature>
<evidence type="ECO:0000313" key="2">
    <source>
        <dbReference type="EMBL" id="SPD72932.1"/>
    </source>
</evidence>
<dbReference type="EMBL" id="OJIN01000069">
    <property type="protein sequence ID" value="SPD72932.1"/>
    <property type="molecule type" value="Genomic_DNA"/>
</dbReference>
<protein>
    <submittedName>
        <fullName evidence="2">Uncharacterized protein</fullName>
    </submittedName>
</protein>
<reference evidence="2" key="1">
    <citation type="submission" date="2018-01" db="EMBL/GenBank/DDBJ databases">
        <authorList>
            <person name="Regsiter A."/>
            <person name="William W."/>
        </authorList>
    </citation>
    <scope>NUCLEOTIDE SEQUENCE</scope>
    <source>
        <strain evidence="2">TRIP AH-1</strain>
    </source>
</reference>
<dbReference type="AlphaFoldDB" id="A0A445MU46"/>
<sequence>MIEGMLLKHDAKRWTKASESHEISRARLGERHGTDY</sequence>
<evidence type="ECO:0000256" key="1">
    <source>
        <dbReference type="SAM" id="MobiDB-lite"/>
    </source>
</evidence>